<dbReference type="AlphaFoldDB" id="A0A1G9ZFR8"/>
<keyword evidence="3" id="KW-0966">Cell projection</keyword>
<evidence type="ECO:0000313" key="4">
    <source>
        <dbReference type="Proteomes" id="UP000199182"/>
    </source>
</evidence>
<dbReference type="Pfam" id="PF02120">
    <property type="entry name" value="Flg_hook"/>
    <property type="match status" value="1"/>
</dbReference>
<keyword evidence="4" id="KW-1185">Reference proteome</keyword>
<dbReference type="Gene3D" id="3.30.750.140">
    <property type="match status" value="1"/>
</dbReference>
<feature type="compositionally biased region" description="Polar residues" evidence="1">
    <location>
        <begin position="189"/>
        <end position="213"/>
    </location>
</feature>
<feature type="compositionally biased region" description="Low complexity" evidence="1">
    <location>
        <begin position="177"/>
        <end position="188"/>
    </location>
</feature>
<feature type="region of interest" description="Disordered" evidence="1">
    <location>
        <begin position="174"/>
        <end position="233"/>
    </location>
</feature>
<dbReference type="Proteomes" id="UP000199182">
    <property type="component" value="Unassembled WGS sequence"/>
</dbReference>
<keyword evidence="3" id="KW-0282">Flagellum</keyword>
<reference evidence="3 4" key="1">
    <citation type="submission" date="2016-10" db="EMBL/GenBank/DDBJ databases">
        <authorList>
            <person name="de Groot N.N."/>
        </authorList>
    </citation>
    <scope>NUCLEOTIDE SEQUENCE [LARGE SCALE GENOMIC DNA]</scope>
    <source>
        <strain evidence="3 4">CGMCC 1.5012</strain>
    </source>
</reference>
<feature type="compositionally biased region" description="Basic and acidic residues" evidence="1">
    <location>
        <begin position="222"/>
        <end position="231"/>
    </location>
</feature>
<protein>
    <submittedName>
        <fullName evidence="3">Flagellar hook-length control protein FliK</fullName>
    </submittedName>
</protein>
<gene>
    <name evidence="3" type="ORF">SAMN05192585_11352</name>
</gene>
<dbReference type="InterPro" id="IPR038610">
    <property type="entry name" value="FliK-like_C_sf"/>
</dbReference>
<dbReference type="STRING" id="258515.SAMN05192585_11352"/>
<feature type="compositionally biased region" description="Basic and acidic residues" evidence="1">
    <location>
        <begin position="69"/>
        <end position="82"/>
    </location>
</feature>
<organism evidence="3 4">
    <name type="scientific">Acetanaerobacterium elongatum</name>
    <dbReference type="NCBI Taxonomy" id="258515"/>
    <lineage>
        <taxon>Bacteria</taxon>
        <taxon>Bacillati</taxon>
        <taxon>Bacillota</taxon>
        <taxon>Clostridia</taxon>
        <taxon>Eubacteriales</taxon>
        <taxon>Oscillospiraceae</taxon>
        <taxon>Acetanaerobacterium</taxon>
    </lineage>
</organism>
<dbReference type="RefSeq" id="WP_162840341.1">
    <property type="nucleotide sequence ID" value="NZ_FNID01000013.1"/>
</dbReference>
<name>A0A1G9ZFR8_9FIRM</name>
<dbReference type="InterPro" id="IPR021136">
    <property type="entry name" value="Flagellar_hook_control-like_C"/>
</dbReference>
<feature type="region of interest" description="Disordered" evidence="1">
    <location>
        <begin position="44"/>
        <end position="82"/>
    </location>
</feature>
<evidence type="ECO:0000313" key="3">
    <source>
        <dbReference type="EMBL" id="SDN20272.1"/>
    </source>
</evidence>
<dbReference type="EMBL" id="FNID01000013">
    <property type="protein sequence ID" value="SDN20272.1"/>
    <property type="molecule type" value="Genomic_DNA"/>
</dbReference>
<evidence type="ECO:0000256" key="1">
    <source>
        <dbReference type="SAM" id="MobiDB-lite"/>
    </source>
</evidence>
<dbReference type="CDD" id="cd17470">
    <property type="entry name" value="T3SS_Flik_C"/>
    <property type="match status" value="1"/>
</dbReference>
<keyword evidence="3" id="KW-0969">Cilium</keyword>
<evidence type="ECO:0000259" key="2">
    <source>
        <dbReference type="Pfam" id="PF02120"/>
    </source>
</evidence>
<accession>A0A1G9ZFR8</accession>
<sequence length="417" mass="44748">MNVAMLTDMVLQVSGSNYGKPTAASQPNVQSTFSFSSELQKQLNSMNKEVNKATPKAATSSSQSEDVEADKAESEDKNEKVEAATSVLTAQTLQAAMVPQVLNVVDSQTQIAVPEVLLISQPQDSVVQAVNTVQDVSAVTAQVVQTAADMPQAQPVSTQPRQNIISEYLPQQGNPEVVQSTATQSSASFTPSGSFQNQTDTQTSNQPASQATESAPMATDKPATEKSDKDTVQQLTQQLSSFNDKLHNLGVTLKAEATAVTTVPMAPQTSPSEQVATGILNAYSNGKMEFTMKLKPESLGELTVKMVMNDGKLTMNIVTGNQQTAKLIESQIPELRASLKDSNVQMESCTVENQSFNNLASSGNYFMSGSDRENQPYETRRIVLARPIQEISSDDTTLAGGIIGARYVQQAMLNCYV</sequence>
<proteinExistence type="predicted"/>
<feature type="domain" description="Flagellar hook-length control protein-like C-terminal" evidence="2">
    <location>
        <begin position="281"/>
        <end position="357"/>
    </location>
</feature>